<dbReference type="InterPro" id="IPR002018">
    <property type="entry name" value="CarbesteraseB"/>
</dbReference>
<dbReference type="PANTHER" id="PTHR11559">
    <property type="entry name" value="CARBOXYLESTERASE"/>
    <property type="match status" value="1"/>
</dbReference>
<keyword evidence="2 3" id="KW-0378">Hydrolase</keyword>
<keyword evidence="6" id="KW-1185">Reference proteome</keyword>
<dbReference type="eggNOG" id="KOG4389">
    <property type="taxonomic scope" value="Eukaryota"/>
</dbReference>
<dbReference type="PROSITE" id="PS51257">
    <property type="entry name" value="PROKAR_LIPOPROTEIN"/>
    <property type="match status" value="1"/>
</dbReference>
<feature type="domain" description="Carboxylesterase type B" evidence="4">
    <location>
        <begin position="34"/>
        <end position="494"/>
    </location>
</feature>
<dbReference type="EMBL" id="JH971385">
    <property type="protein sequence ID" value="EKM84294.1"/>
    <property type="molecule type" value="Genomic_DNA"/>
</dbReference>
<dbReference type="GeneID" id="18828969"/>
<comment type="similarity">
    <text evidence="1 3">Belongs to the type-B carboxylesterase/lipase family.</text>
</comment>
<feature type="chain" id="PRO_5005138102" description="Carboxylic ester hydrolase" evidence="3">
    <location>
        <begin position="21"/>
        <end position="565"/>
    </location>
</feature>
<dbReference type="KEGG" id="abp:AGABI1DRAFT31604"/>
<dbReference type="InterPro" id="IPR050309">
    <property type="entry name" value="Type-B_Carboxylest/Lipase"/>
</dbReference>
<dbReference type="GO" id="GO:0016787">
    <property type="term" value="F:hydrolase activity"/>
    <property type="evidence" value="ECO:0007669"/>
    <property type="project" value="UniProtKB-KW"/>
</dbReference>
<keyword evidence="3" id="KW-0732">Signal</keyword>
<dbReference type="InterPro" id="IPR019826">
    <property type="entry name" value="Carboxylesterase_B_AS"/>
</dbReference>
<evidence type="ECO:0000313" key="6">
    <source>
        <dbReference type="Proteomes" id="UP000008493"/>
    </source>
</evidence>
<dbReference type="AlphaFoldDB" id="K5WBK9"/>
<evidence type="ECO:0000256" key="1">
    <source>
        <dbReference type="ARBA" id="ARBA00005964"/>
    </source>
</evidence>
<evidence type="ECO:0000256" key="3">
    <source>
        <dbReference type="RuleBase" id="RU361235"/>
    </source>
</evidence>
<dbReference type="FunCoup" id="K5WBK9">
    <property type="interactions" value="2"/>
</dbReference>
<accession>K5WBK9</accession>
<name>K5WBK9_AGABU</name>
<dbReference type="EC" id="3.1.1.-" evidence="3"/>
<feature type="signal peptide" evidence="3">
    <location>
        <begin position="1"/>
        <end position="20"/>
    </location>
</feature>
<dbReference type="Pfam" id="PF00135">
    <property type="entry name" value="COesterase"/>
    <property type="match status" value="1"/>
</dbReference>
<dbReference type="ESTHER" id="agabu-k5wbk9">
    <property type="family name" value="Fungal_carboxylesterase_lipase"/>
</dbReference>
<dbReference type="OrthoDB" id="408631at2759"/>
<dbReference type="InParanoid" id="K5WBK9"/>
<sequence length="565" mass="62115">MARAFLPCIPLILYVSSACAQDSTTSSASASPTNPTVALDQATVNGVSASGVQQFLGIPYASPPVNELRFAPPQPVASYNGTINATTFGYSCPQQNASLTSSFFKLPDQEGTVVTMKVDQRWADVDFDDDEAPPENEDCLTLNVMRPENTTQSSNLPVVIWIVGGGFETGTTQYSAEDDAKLVQRSTQLGQPMIFVSMNYRVSGWGFLSSQETKNVNGTNVGLKDQRTAIEWVNKYIGNFGGNSSRVTLWGQSAGAISSSLHMLHNNGNPDGLFHGAFMQSGAPIPVGNYTGGQPWYDQLVNQTNCTGSGDTLDCLRKVPYEEMKTVINRTPSYYSYLSLDLVWVPRADGDFIADNPQRLVEEGSVANIPFVSGNVADEGTVFALSSLNVTSDDEFREWLKFSYMSDVPDQNVSDVMELYPSDPSAGSPFNTSIFNAITSQYKRSAALQGDLVFQAPRRFFVQQRSGDQPVWAYQDSRGKYTPFVGAYHSSDLTKMVLNDYLIRFVNNLDPNNGTGPDWPKYDNSSKQIYWFTSDNDNTGVEISTDDYRVPQMEYLTNLSLAYPL</sequence>
<reference evidence="6" key="1">
    <citation type="journal article" date="2012" name="Proc. Natl. Acad. Sci. U.S.A.">
        <title>Genome sequence of the button mushroom Agaricus bisporus reveals mechanisms governing adaptation to a humic-rich ecological niche.</title>
        <authorList>
            <person name="Morin E."/>
            <person name="Kohler A."/>
            <person name="Baker A.R."/>
            <person name="Foulongne-Oriol M."/>
            <person name="Lombard V."/>
            <person name="Nagy L.G."/>
            <person name="Ohm R.A."/>
            <person name="Patyshakuliyeva A."/>
            <person name="Brun A."/>
            <person name="Aerts A.L."/>
            <person name="Bailey A.M."/>
            <person name="Billette C."/>
            <person name="Coutinho P.M."/>
            <person name="Deakin G."/>
            <person name="Doddapaneni H."/>
            <person name="Floudas D."/>
            <person name="Grimwood J."/>
            <person name="Hilden K."/>
            <person name="Kuees U."/>
            <person name="LaButti K.M."/>
            <person name="Lapidus A."/>
            <person name="Lindquist E.A."/>
            <person name="Lucas S.M."/>
            <person name="Murat C."/>
            <person name="Riley R.W."/>
            <person name="Salamov A.A."/>
            <person name="Schmutz J."/>
            <person name="Subramanian V."/>
            <person name="Woesten H.A.B."/>
            <person name="Xu J."/>
            <person name="Eastwood D.C."/>
            <person name="Foster G.D."/>
            <person name="Sonnenberg A.S."/>
            <person name="Cullen D."/>
            <person name="de Vries R.P."/>
            <person name="Lundell T."/>
            <person name="Hibbett D.S."/>
            <person name="Henrissat B."/>
            <person name="Burton K.S."/>
            <person name="Kerrigan R.W."/>
            <person name="Challen M.P."/>
            <person name="Grigoriev I.V."/>
            <person name="Martin F."/>
        </authorList>
    </citation>
    <scope>NUCLEOTIDE SEQUENCE [LARGE SCALE GENOMIC DNA]</scope>
    <source>
        <strain evidence="6">JB137-S8 / ATCC MYA-4627 / FGSC 10392</strain>
    </source>
</reference>
<dbReference type="HOGENOM" id="CLU_006586_10_6_1"/>
<dbReference type="InterPro" id="IPR029058">
    <property type="entry name" value="AB_hydrolase_fold"/>
</dbReference>
<dbReference type="Proteomes" id="UP000008493">
    <property type="component" value="Unassembled WGS sequence"/>
</dbReference>
<dbReference type="OMA" id="NNWYPQF"/>
<dbReference type="SUPFAM" id="SSF53474">
    <property type="entry name" value="alpha/beta-Hydrolases"/>
    <property type="match status" value="1"/>
</dbReference>
<evidence type="ECO:0000259" key="4">
    <source>
        <dbReference type="Pfam" id="PF00135"/>
    </source>
</evidence>
<gene>
    <name evidence="5" type="ORF">AGABI1DRAFT_31604</name>
</gene>
<organism evidence="5 6">
    <name type="scientific">Agaricus bisporus var. burnettii (strain JB137-S8 / ATCC MYA-4627 / FGSC 10392)</name>
    <name type="common">White button mushroom</name>
    <dbReference type="NCBI Taxonomy" id="597362"/>
    <lineage>
        <taxon>Eukaryota</taxon>
        <taxon>Fungi</taxon>
        <taxon>Dikarya</taxon>
        <taxon>Basidiomycota</taxon>
        <taxon>Agaricomycotina</taxon>
        <taxon>Agaricomycetes</taxon>
        <taxon>Agaricomycetidae</taxon>
        <taxon>Agaricales</taxon>
        <taxon>Agaricineae</taxon>
        <taxon>Agaricaceae</taxon>
        <taxon>Agaricus</taxon>
    </lineage>
</organism>
<dbReference type="Gene3D" id="3.40.50.1820">
    <property type="entry name" value="alpha/beta hydrolase"/>
    <property type="match status" value="1"/>
</dbReference>
<dbReference type="STRING" id="597362.K5WBK9"/>
<evidence type="ECO:0000313" key="5">
    <source>
        <dbReference type="EMBL" id="EKM84294.1"/>
    </source>
</evidence>
<proteinExistence type="inferred from homology"/>
<evidence type="ECO:0000256" key="2">
    <source>
        <dbReference type="ARBA" id="ARBA00022801"/>
    </source>
</evidence>
<dbReference type="RefSeq" id="XP_007324926.1">
    <property type="nucleotide sequence ID" value="XM_007324864.1"/>
</dbReference>
<protein>
    <recommendedName>
        <fullName evidence="3">Carboxylic ester hydrolase</fullName>
        <ecNumber evidence="3">3.1.1.-</ecNumber>
    </recommendedName>
</protein>
<dbReference type="PROSITE" id="PS00122">
    <property type="entry name" value="CARBOXYLESTERASE_B_1"/>
    <property type="match status" value="1"/>
</dbReference>